<organism evidence="1 2">
    <name type="scientific">Novosphingobium hassiacum</name>
    <dbReference type="NCBI Taxonomy" id="173676"/>
    <lineage>
        <taxon>Bacteria</taxon>
        <taxon>Pseudomonadati</taxon>
        <taxon>Pseudomonadota</taxon>
        <taxon>Alphaproteobacteria</taxon>
        <taxon>Sphingomonadales</taxon>
        <taxon>Sphingomonadaceae</taxon>
        <taxon>Novosphingobium</taxon>
    </lineage>
</organism>
<dbReference type="AlphaFoldDB" id="A0A7W6A1I2"/>
<reference evidence="1 2" key="1">
    <citation type="submission" date="2020-08" db="EMBL/GenBank/DDBJ databases">
        <title>Genomic Encyclopedia of Type Strains, Phase IV (KMG-IV): sequencing the most valuable type-strain genomes for metagenomic binning, comparative biology and taxonomic classification.</title>
        <authorList>
            <person name="Goeker M."/>
        </authorList>
    </citation>
    <scope>NUCLEOTIDE SEQUENCE [LARGE SCALE GENOMIC DNA]</scope>
    <source>
        <strain evidence="1 2">DSM 14552</strain>
    </source>
</reference>
<dbReference type="Proteomes" id="UP000562395">
    <property type="component" value="Unassembled WGS sequence"/>
</dbReference>
<evidence type="ECO:0008006" key="3">
    <source>
        <dbReference type="Google" id="ProtNLM"/>
    </source>
</evidence>
<proteinExistence type="predicted"/>
<gene>
    <name evidence="1" type="ORF">GGQ88_004054</name>
</gene>
<dbReference type="RefSeq" id="WP_183615197.1">
    <property type="nucleotide sequence ID" value="NZ_JACICY010000022.1"/>
</dbReference>
<comment type="caution">
    <text evidence="1">The sequence shown here is derived from an EMBL/GenBank/DDBJ whole genome shotgun (WGS) entry which is preliminary data.</text>
</comment>
<dbReference type="EMBL" id="JACICY010000022">
    <property type="protein sequence ID" value="MBB3862752.1"/>
    <property type="molecule type" value="Genomic_DNA"/>
</dbReference>
<sequence>MRREEWRRDPAPLAYRVLPQPEEFFDSWLDRLVSRHGTTRAGLFEFLGLEPGLARLDLGGGQEVTGRADAAQAIERLAWAVQCEVSVVQATLVPASGECLLPPRGRHYGCPQCWLEFHLAGKPLVIQREWTLRQSWLCRKHQALLVDLRDVPRRADGVIDLASLRRLAAVAVRTLELLGFAEPRLLANRHAALKLLGQGAAERPPPGLDAYMREFSANRLHVVPARTLLLAHAHCHDRELPRRFAATFAVPGCPGTEMPRMPLPKSAMSRAMLTVALRRVHRHRLRRRYRCLEAVAQRLSAFSYLARVGCDGPDWCQRALHALGVESRQRQSRAEALASLRLARDFAIQAELRRRPRWDSEPFDPACWGFALPTARALELAVARLEAKGERSPAVPNHQISP</sequence>
<name>A0A7W6A1I2_9SPHN</name>
<accession>A0A7W6A1I2</accession>
<protein>
    <recommendedName>
        <fullName evidence="3">TniQ protein</fullName>
    </recommendedName>
</protein>
<evidence type="ECO:0000313" key="1">
    <source>
        <dbReference type="EMBL" id="MBB3862752.1"/>
    </source>
</evidence>
<keyword evidence="2" id="KW-1185">Reference proteome</keyword>
<evidence type="ECO:0000313" key="2">
    <source>
        <dbReference type="Proteomes" id="UP000562395"/>
    </source>
</evidence>